<feature type="region of interest" description="Disordered" evidence="1">
    <location>
        <begin position="127"/>
        <end position="170"/>
    </location>
</feature>
<evidence type="ECO:0000313" key="2">
    <source>
        <dbReference type="EMBL" id="MBW0530963.1"/>
    </source>
</evidence>
<feature type="region of interest" description="Disordered" evidence="1">
    <location>
        <begin position="17"/>
        <end position="50"/>
    </location>
</feature>
<organism evidence="2 3">
    <name type="scientific">Austropuccinia psidii MF-1</name>
    <dbReference type="NCBI Taxonomy" id="1389203"/>
    <lineage>
        <taxon>Eukaryota</taxon>
        <taxon>Fungi</taxon>
        <taxon>Dikarya</taxon>
        <taxon>Basidiomycota</taxon>
        <taxon>Pucciniomycotina</taxon>
        <taxon>Pucciniomycetes</taxon>
        <taxon>Pucciniales</taxon>
        <taxon>Sphaerophragmiaceae</taxon>
        <taxon>Austropuccinia</taxon>
    </lineage>
</organism>
<dbReference type="AlphaFoldDB" id="A0A9Q3I7H5"/>
<feature type="compositionally biased region" description="Pro residues" evidence="1">
    <location>
        <begin position="132"/>
        <end position="151"/>
    </location>
</feature>
<gene>
    <name evidence="2" type="ORF">O181_070678</name>
</gene>
<keyword evidence="3" id="KW-1185">Reference proteome</keyword>
<feature type="compositionally biased region" description="Low complexity" evidence="1">
    <location>
        <begin position="36"/>
        <end position="50"/>
    </location>
</feature>
<dbReference type="EMBL" id="AVOT02036463">
    <property type="protein sequence ID" value="MBW0530963.1"/>
    <property type="molecule type" value="Genomic_DNA"/>
</dbReference>
<accession>A0A9Q3I7H5</accession>
<sequence>MLVMLADKHTRNACLLSNRSDHGARGVPTQDALARTPLTKPTKSPPTRLTRSIYALQASPAATHYWPKDLSRKPSQHDEPPIHGPSPSSKPPEDVATREAEQELAPTQSMEEPFACSATPRFVIIIDDTPVGCPPPISPSPTPPPSTPTPVPSLDLPPIASSPQCPAPLIPTMTLARNSLTCDQH</sequence>
<protein>
    <submittedName>
        <fullName evidence="2">Uncharacterized protein</fullName>
    </submittedName>
</protein>
<evidence type="ECO:0000256" key="1">
    <source>
        <dbReference type="SAM" id="MobiDB-lite"/>
    </source>
</evidence>
<reference evidence="2" key="1">
    <citation type="submission" date="2021-03" db="EMBL/GenBank/DDBJ databases">
        <title>Draft genome sequence of rust myrtle Austropuccinia psidii MF-1, a brazilian biotype.</title>
        <authorList>
            <person name="Quecine M.C."/>
            <person name="Pachon D.M.R."/>
            <person name="Bonatelli M.L."/>
            <person name="Correr F.H."/>
            <person name="Franceschini L.M."/>
            <person name="Leite T.F."/>
            <person name="Margarido G.R.A."/>
            <person name="Almeida C.A."/>
            <person name="Ferrarezi J.A."/>
            <person name="Labate C.A."/>
        </authorList>
    </citation>
    <scope>NUCLEOTIDE SEQUENCE</scope>
    <source>
        <strain evidence="2">MF-1</strain>
    </source>
</reference>
<name>A0A9Q3I7H5_9BASI</name>
<comment type="caution">
    <text evidence="2">The sequence shown here is derived from an EMBL/GenBank/DDBJ whole genome shotgun (WGS) entry which is preliminary data.</text>
</comment>
<feature type="compositionally biased region" description="Basic and acidic residues" evidence="1">
    <location>
        <begin position="91"/>
        <end position="101"/>
    </location>
</feature>
<feature type="compositionally biased region" description="Basic and acidic residues" evidence="1">
    <location>
        <begin position="66"/>
        <end position="81"/>
    </location>
</feature>
<feature type="region of interest" description="Disordered" evidence="1">
    <location>
        <begin position="66"/>
        <end position="113"/>
    </location>
</feature>
<evidence type="ECO:0000313" key="3">
    <source>
        <dbReference type="Proteomes" id="UP000765509"/>
    </source>
</evidence>
<dbReference type="Proteomes" id="UP000765509">
    <property type="component" value="Unassembled WGS sequence"/>
</dbReference>
<proteinExistence type="predicted"/>